<dbReference type="Gene3D" id="2.60.40.2500">
    <property type="match status" value="1"/>
</dbReference>
<name>A0A346AWQ4_9FIRM</name>
<evidence type="ECO:0000256" key="1">
    <source>
        <dbReference type="ARBA" id="ARBA00006135"/>
    </source>
</evidence>
<evidence type="ECO:0000256" key="2">
    <source>
        <dbReference type="ARBA" id="ARBA00022729"/>
    </source>
</evidence>
<protein>
    <submittedName>
        <fullName evidence="4">Conjugal transfer protein TrbG</fullName>
    </submittedName>
</protein>
<reference evidence="4 5" key="1">
    <citation type="submission" date="2018-05" db="EMBL/GenBank/DDBJ databases">
        <title>Complete genome sequence of Megasphaera sp. AJH120T, isolated from the ceca of a chicken.</title>
        <authorList>
            <person name="Maki J."/>
            <person name="Looft T."/>
        </authorList>
    </citation>
    <scope>NUCLEOTIDE SEQUENCE [LARGE SCALE GENOMIC DNA]</scope>
    <source>
        <strain evidence="4 5">AJH120</strain>
    </source>
</reference>
<evidence type="ECO:0000313" key="4">
    <source>
        <dbReference type="EMBL" id="AXL20297.1"/>
    </source>
</evidence>
<keyword evidence="5" id="KW-1185">Reference proteome</keyword>
<evidence type="ECO:0000256" key="3">
    <source>
        <dbReference type="SAM" id="SignalP"/>
    </source>
</evidence>
<dbReference type="OrthoDB" id="9815808at2"/>
<dbReference type="EMBL" id="CP029462">
    <property type="protein sequence ID" value="AXL20297.1"/>
    <property type="molecule type" value="Genomic_DNA"/>
</dbReference>
<dbReference type="InterPro" id="IPR033645">
    <property type="entry name" value="VirB9/CagX/TrbG_C"/>
</dbReference>
<dbReference type="KEGG" id="meg:DKB62_01210"/>
<comment type="similarity">
    <text evidence="1">Belongs to the TrbG/VirB9 family.</text>
</comment>
<dbReference type="CDD" id="cd06911">
    <property type="entry name" value="VirB9_CagX_TrbG"/>
    <property type="match status" value="1"/>
</dbReference>
<feature type="chain" id="PRO_5016807830" evidence="3">
    <location>
        <begin position="22"/>
        <end position="273"/>
    </location>
</feature>
<dbReference type="RefSeq" id="WP_107195586.1">
    <property type="nucleotide sequence ID" value="NZ_CP029462.1"/>
</dbReference>
<sequence>MKLKQTALLVALTCCISTAFAADEAKSTYDTSDGSCSAAKVVYEYKPDSLFRVNVQMGYVTDIALKPGETITYLGAGDTKRWLIDQSSVGSTSHIYIKPLAKGISTNMIINTNQRTYRLYLVSVTSNYTPIVEFSFPDEAFQKMMARPLPWKSKEEKLFYDIYMEKKDGAYALKKLNRKYKVKKHGKLEKTLYPAEIFDDGTRTYILMPQSNKYDLPVLYNVDYENKMTLVNYRIKNGYIIADRVFRKARLCYTPKTYLDILPSDVLYGGAEN</sequence>
<keyword evidence="2 3" id="KW-0732">Signal</keyword>
<gene>
    <name evidence="4" type="ORF">DKB62_01210</name>
</gene>
<dbReference type="AlphaFoldDB" id="A0A346AWQ4"/>
<dbReference type="InterPro" id="IPR010258">
    <property type="entry name" value="Conjugal_tfr_TrbG/VirB9/CagX"/>
</dbReference>
<dbReference type="Pfam" id="PF03524">
    <property type="entry name" value="CagX"/>
    <property type="match status" value="1"/>
</dbReference>
<proteinExistence type="inferred from homology"/>
<dbReference type="Proteomes" id="UP000254337">
    <property type="component" value="Chromosome"/>
</dbReference>
<accession>A0A346AWQ4</accession>
<organism evidence="4 5">
    <name type="scientific">Megasphaera stantonii</name>
    <dbReference type="NCBI Taxonomy" id="2144175"/>
    <lineage>
        <taxon>Bacteria</taxon>
        <taxon>Bacillati</taxon>
        <taxon>Bacillota</taxon>
        <taxon>Negativicutes</taxon>
        <taxon>Veillonellales</taxon>
        <taxon>Veillonellaceae</taxon>
        <taxon>Megasphaera</taxon>
    </lineage>
</organism>
<evidence type="ECO:0000313" key="5">
    <source>
        <dbReference type="Proteomes" id="UP000254337"/>
    </source>
</evidence>
<feature type="signal peptide" evidence="3">
    <location>
        <begin position="1"/>
        <end position="21"/>
    </location>
</feature>
<dbReference type="InterPro" id="IPR038161">
    <property type="entry name" value="VirB9/CagX/TrbG_C_sf"/>
</dbReference>